<dbReference type="InterPro" id="IPR035892">
    <property type="entry name" value="C2_domain_sf"/>
</dbReference>
<reference evidence="1 2" key="1">
    <citation type="journal article" date="2021" name="bioRxiv">
        <title>Chromosome-scale and haplotype-resolved genome assembly of a tetraploid potato cultivar.</title>
        <authorList>
            <person name="Sun H."/>
            <person name="Jiao W.-B."/>
            <person name="Krause K."/>
            <person name="Campoy J.A."/>
            <person name="Goel M."/>
            <person name="Folz-Donahue K."/>
            <person name="Kukat C."/>
            <person name="Huettel B."/>
            <person name="Schneeberger K."/>
        </authorList>
    </citation>
    <scope>NUCLEOTIDE SEQUENCE [LARGE SCALE GENOMIC DNA]</scope>
    <source>
        <strain evidence="1">SolTubOtavaFocal</strain>
        <tissue evidence="1">Leaves</tissue>
    </source>
</reference>
<name>A0ABQ7TVF1_SOLTU</name>
<protein>
    <recommendedName>
        <fullName evidence="3">C2 domain-containing protein</fullName>
    </recommendedName>
</protein>
<evidence type="ECO:0008006" key="3">
    <source>
        <dbReference type="Google" id="ProtNLM"/>
    </source>
</evidence>
<proteinExistence type="predicted"/>
<dbReference type="SUPFAM" id="SSF49562">
    <property type="entry name" value="C2 domain (Calcium/lipid-binding domain, CaLB)"/>
    <property type="match status" value="1"/>
</dbReference>
<accession>A0ABQ7TVF1</accession>
<gene>
    <name evidence="1" type="ORF">KY290_037185</name>
</gene>
<organism evidence="1 2">
    <name type="scientific">Solanum tuberosum</name>
    <name type="common">Potato</name>
    <dbReference type="NCBI Taxonomy" id="4113"/>
    <lineage>
        <taxon>Eukaryota</taxon>
        <taxon>Viridiplantae</taxon>
        <taxon>Streptophyta</taxon>
        <taxon>Embryophyta</taxon>
        <taxon>Tracheophyta</taxon>
        <taxon>Spermatophyta</taxon>
        <taxon>Magnoliopsida</taxon>
        <taxon>eudicotyledons</taxon>
        <taxon>Gunneridae</taxon>
        <taxon>Pentapetalae</taxon>
        <taxon>asterids</taxon>
        <taxon>lamiids</taxon>
        <taxon>Solanales</taxon>
        <taxon>Solanaceae</taxon>
        <taxon>Solanoideae</taxon>
        <taxon>Solaneae</taxon>
        <taxon>Solanum</taxon>
    </lineage>
</organism>
<dbReference type="PANTHER" id="PTHR38365:SF1">
    <property type="entry name" value="C2 DOMAIN-CONTAINING PROTEIN"/>
    <property type="match status" value="1"/>
</dbReference>
<dbReference type="EMBL" id="JAIVGD010000028">
    <property type="protein sequence ID" value="KAH0738480.1"/>
    <property type="molecule type" value="Genomic_DNA"/>
</dbReference>
<evidence type="ECO:0000313" key="2">
    <source>
        <dbReference type="Proteomes" id="UP000826656"/>
    </source>
</evidence>
<dbReference type="Proteomes" id="UP000826656">
    <property type="component" value="Unassembled WGS sequence"/>
</dbReference>
<comment type="caution">
    <text evidence="1">The sequence shown here is derived from an EMBL/GenBank/DDBJ whole genome shotgun (WGS) entry which is preliminary data.</text>
</comment>
<evidence type="ECO:0000313" key="1">
    <source>
        <dbReference type="EMBL" id="KAH0738480.1"/>
    </source>
</evidence>
<dbReference type="PANTHER" id="PTHR38365">
    <property type="entry name" value="C2 DOMAIN-CONTAINING PROTEIN-RELATED"/>
    <property type="match status" value="1"/>
</dbReference>
<sequence length="173" mass="20122">MDFSRGKEKYVYNNKCREVYVMKLLIESASNIILLNETFPDSFDRRLFYRVIVSDESGRVFSTQRRKGKPTPKWNEEIEIHFNSYPIGQNLKLMIVCENYYNDPGTSTGQVVKGRATIPIPINLGKVKVQKVDLVKLVGVEKKVDATISFKTLLTTRLIYYFCINSDFYFHLD</sequence>
<keyword evidence="2" id="KW-1185">Reference proteome</keyword>